<dbReference type="EMBL" id="CP099426">
    <property type="protein sequence ID" value="USW57257.1"/>
    <property type="molecule type" value="Genomic_DNA"/>
</dbReference>
<feature type="transmembrane region" description="Helical" evidence="1">
    <location>
        <begin position="689"/>
        <end position="711"/>
    </location>
</feature>
<dbReference type="Proteomes" id="UP001056384">
    <property type="component" value="Chromosome 9"/>
</dbReference>
<evidence type="ECO:0000313" key="3">
    <source>
        <dbReference type="Proteomes" id="UP001056384"/>
    </source>
</evidence>
<dbReference type="AlphaFoldDB" id="A0A9Q9EP33"/>
<evidence type="ECO:0000256" key="1">
    <source>
        <dbReference type="SAM" id="Phobius"/>
    </source>
</evidence>
<keyword evidence="3" id="KW-1185">Reference proteome</keyword>
<accession>A0A9Q9EP33</accession>
<name>A0A9Q9EP33_9PEZI</name>
<keyword evidence="1" id="KW-0472">Membrane</keyword>
<protein>
    <submittedName>
        <fullName evidence="2">Uncharacterized protein</fullName>
    </submittedName>
</protein>
<gene>
    <name evidence="2" type="ORF">Slin15195_G105760</name>
</gene>
<proteinExistence type="predicted"/>
<sequence length="799" mass="87844">MFQHHITVAEAAAILNVVIVIVQVRYPLLITLVAVGIVKSRTNVATWSVFGRLINQSYWPILLQTDTVAGNKVDERVRGIAISSSLTTLLLAIAAVVTPLGLHSTLRNTELDDVRFEYSRDTSAMGLATQSRAGYNNDDGVEVYNNDTGTGMRTVPDRDDAFITTTIPLDISNVFKSADNANDNQTKPNPDSTHVWLDHGKPRTQGRFQYYQQFFLENRTRAIEGLIISTQDTPGIGLRNHTLPPASEYGYTWKERILWLKPVTQCTSLNLTYEYMIPPPDGQYYALNQSIVNRGGFICLPELTPILDLNGTQSDPRYLNRAHAAAVLTNIFLAKYLKQNRTILKLNTRYSLGDYQDPESFTTWDASAPEPNRLYFSSFRSLDLAANTSNPSLPGPTLTSLKASNHSNIGDRVVTIDPLVKGYDRGDSADITIAGASGGLMLGIGTQIDEEGNSLPESDAAQLNPGSMWSQPLFACMSGVAASVKEVTFQLNGTNTLDNLVVQSVEQVLYASEDDFPIWAMEQTNRNISQVSPFWGMISQEAANTADVATARQASFRLPASSTSVFGGYALSSADDAVAGAKASLAAIQDIYTAGDSNKFIPGSQDYTGGNNYLLYRQWQKLLGDPTTAGRVIDLIWTDLMANYLVSARSTLSTTQDDLATRRDESSILYANRPASQFSIGISYDWRHAIPALLFVCVYVGLLAWGLIMFMTRGLSITILRFMLNQTAAGRSITTERYHATSDLDVTRTAVWARIRGDEMVRVGKDSVGMQHFGGAESQEYYPLESKPGMHHSAEHDSQ</sequence>
<keyword evidence="1" id="KW-0812">Transmembrane</keyword>
<keyword evidence="1" id="KW-1133">Transmembrane helix</keyword>
<feature type="transmembrane region" description="Helical" evidence="1">
    <location>
        <begin position="12"/>
        <end position="38"/>
    </location>
</feature>
<reference evidence="2" key="1">
    <citation type="submission" date="2022-06" db="EMBL/GenBank/DDBJ databases">
        <title>Complete genome sequences of two strains of the flax pathogen Septoria linicola.</title>
        <authorList>
            <person name="Lapalu N."/>
            <person name="Simon A."/>
            <person name="Demenou B."/>
            <person name="Paumier D."/>
            <person name="Guillot M.-P."/>
            <person name="Gout L."/>
            <person name="Valade R."/>
        </authorList>
    </citation>
    <scope>NUCLEOTIDE SEQUENCE</scope>
    <source>
        <strain evidence="2">SE15195</strain>
    </source>
</reference>
<evidence type="ECO:0000313" key="2">
    <source>
        <dbReference type="EMBL" id="USW57257.1"/>
    </source>
</evidence>
<organism evidence="2 3">
    <name type="scientific">Septoria linicola</name>
    <dbReference type="NCBI Taxonomy" id="215465"/>
    <lineage>
        <taxon>Eukaryota</taxon>
        <taxon>Fungi</taxon>
        <taxon>Dikarya</taxon>
        <taxon>Ascomycota</taxon>
        <taxon>Pezizomycotina</taxon>
        <taxon>Dothideomycetes</taxon>
        <taxon>Dothideomycetidae</taxon>
        <taxon>Mycosphaerellales</taxon>
        <taxon>Mycosphaerellaceae</taxon>
        <taxon>Septoria</taxon>
    </lineage>
</organism>
<feature type="transmembrane region" description="Helical" evidence="1">
    <location>
        <begin position="80"/>
        <end position="102"/>
    </location>
</feature>